<reference evidence="1 2" key="1">
    <citation type="submission" date="2016-10" db="EMBL/GenBank/DDBJ databases">
        <authorList>
            <person name="de Groot N.N."/>
        </authorList>
    </citation>
    <scope>NUCLEOTIDE SEQUENCE [LARGE SCALE GENOMIC DNA]</scope>
    <source>
        <strain evidence="1 2">DSM 18346</strain>
    </source>
</reference>
<gene>
    <name evidence="1" type="ORF">SAMN05660472_01330</name>
</gene>
<sequence>MVTYKINNKHLISQNNLQKPNSIKGTSDFHQVFQQQINKSAEIKFSKHAIQRLQQRNIELSVQEISKLNNAIDTAAKKGIKETLIIMDNRAFIASVNNKTVITAAVDEQLEDNVFTNIDGAVII</sequence>
<protein>
    <submittedName>
        <fullName evidence="1">Flagellar operon protein</fullName>
    </submittedName>
</protein>
<dbReference type="InterPro" id="IPR013367">
    <property type="entry name" value="Flagellar_put"/>
</dbReference>
<keyword evidence="1" id="KW-0282">Flagellum</keyword>
<evidence type="ECO:0000313" key="1">
    <source>
        <dbReference type="EMBL" id="SDK45466.1"/>
    </source>
</evidence>
<keyword evidence="1" id="KW-0969">Cilium</keyword>
<dbReference type="RefSeq" id="WP_090552344.1">
    <property type="nucleotide sequence ID" value="NZ_FNFP01000002.1"/>
</dbReference>
<dbReference type="Pfam" id="PF12611">
    <property type="entry name" value="Flagellar_put"/>
    <property type="match status" value="1"/>
</dbReference>
<accession>A0A1G9C1A1</accession>
<dbReference type="NCBIfam" id="TIGR02530">
    <property type="entry name" value="flg_new"/>
    <property type="match status" value="1"/>
</dbReference>
<dbReference type="AlphaFoldDB" id="A0A1G9C1A1"/>
<dbReference type="OrthoDB" id="165650at2"/>
<proteinExistence type="predicted"/>
<name>A0A1G9C1A1_9FIRM</name>
<dbReference type="STRING" id="393762.SAMN05660472_01330"/>
<dbReference type="Proteomes" id="UP000198718">
    <property type="component" value="Unassembled WGS sequence"/>
</dbReference>
<keyword evidence="1" id="KW-0966">Cell projection</keyword>
<dbReference type="EMBL" id="FNFP01000002">
    <property type="protein sequence ID" value="SDK45466.1"/>
    <property type="molecule type" value="Genomic_DNA"/>
</dbReference>
<evidence type="ECO:0000313" key="2">
    <source>
        <dbReference type="Proteomes" id="UP000198718"/>
    </source>
</evidence>
<keyword evidence="2" id="KW-1185">Reference proteome</keyword>
<organism evidence="1 2">
    <name type="scientific">Natronincola ferrireducens</name>
    <dbReference type="NCBI Taxonomy" id="393762"/>
    <lineage>
        <taxon>Bacteria</taxon>
        <taxon>Bacillati</taxon>
        <taxon>Bacillota</taxon>
        <taxon>Clostridia</taxon>
        <taxon>Peptostreptococcales</taxon>
        <taxon>Natronincolaceae</taxon>
        <taxon>Natronincola</taxon>
    </lineage>
</organism>